<keyword evidence="6" id="KW-0378">Hydrolase</keyword>
<dbReference type="InterPro" id="IPR008145">
    <property type="entry name" value="GK/Ca_channel_bsu"/>
</dbReference>
<reference evidence="14" key="1">
    <citation type="submission" date="2019-03" db="EMBL/GenBank/DDBJ databases">
        <title>Improved annotation for the trematode Fasciola hepatica.</title>
        <authorList>
            <person name="Choi Y.-J."/>
            <person name="Martin J."/>
            <person name="Mitreva M."/>
        </authorList>
    </citation>
    <scope>NUCLEOTIDE SEQUENCE [LARGE SCALE GENOMIC DNA]</scope>
</reference>
<comment type="caution">
    <text evidence="14">The sequence shown here is derived from an EMBL/GenBank/DDBJ whole genome shotgun (WGS) entry which is preliminary data.</text>
</comment>
<dbReference type="Gene3D" id="3.30.63.10">
    <property type="entry name" value="Guanylate Kinase phosphate binding domain"/>
    <property type="match status" value="1"/>
</dbReference>
<feature type="transmembrane region" description="Helical" evidence="12">
    <location>
        <begin position="249"/>
        <end position="268"/>
    </location>
</feature>
<gene>
    <name evidence="14" type="ORF">D915_001051</name>
</gene>
<dbReference type="GO" id="GO:0004559">
    <property type="term" value="F:alpha-mannosidase activity"/>
    <property type="evidence" value="ECO:0007669"/>
    <property type="project" value="TreeGrafter"/>
</dbReference>
<keyword evidence="5" id="KW-0547">Nucleotide-binding</keyword>
<keyword evidence="4 12" id="KW-0812">Transmembrane</keyword>
<dbReference type="FunFam" id="3.30.63.10:FF:000002">
    <property type="entry name" value="Guanylate kinase 1"/>
    <property type="match status" value="1"/>
</dbReference>
<evidence type="ECO:0000256" key="6">
    <source>
        <dbReference type="ARBA" id="ARBA00022801"/>
    </source>
</evidence>
<dbReference type="InterPro" id="IPR008144">
    <property type="entry name" value="Guanylate_kin-like_dom"/>
</dbReference>
<keyword evidence="15" id="KW-1185">Reference proteome</keyword>
<dbReference type="NCBIfam" id="TIGR03263">
    <property type="entry name" value="guanyl_kin"/>
    <property type="match status" value="1"/>
</dbReference>
<dbReference type="EC" id="2.7.4.8" evidence="3"/>
<evidence type="ECO:0000256" key="8">
    <source>
        <dbReference type="ARBA" id="ARBA00022968"/>
    </source>
</evidence>
<dbReference type="GO" id="GO:0005524">
    <property type="term" value="F:ATP binding"/>
    <property type="evidence" value="ECO:0007669"/>
    <property type="project" value="UniProtKB-KW"/>
</dbReference>
<dbReference type="PANTHER" id="PTHR13572:SF4">
    <property type="entry name" value="RE57134P"/>
    <property type="match status" value="1"/>
</dbReference>
<dbReference type="PROSITE" id="PS00856">
    <property type="entry name" value="GUANYLATE_KINASE_1"/>
    <property type="match status" value="1"/>
</dbReference>
<comment type="similarity">
    <text evidence="2">Belongs to the glycosyl hydrolase 99 family.</text>
</comment>
<dbReference type="PROSITE" id="PS50052">
    <property type="entry name" value="GUANYLATE_KINASE_2"/>
    <property type="match status" value="1"/>
</dbReference>
<dbReference type="Gene3D" id="3.20.20.80">
    <property type="entry name" value="Glycosidases"/>
    <property type="match status" value="1"/>
</dbReference>
<dbReference type="InterPro" id="IPR017665">
    <property type="entry name" value="Guanylate_kinase"/>
</dbReference>
<evidence type="ECO:0000256" key="4">
    <source>
        <dbReference type="ARBA" id="ARBA00022692"/>
    </source>
</evidence>
<name>A0A4E0RXI3_FASHE</name>
<dbReference type="GO" id="GO:0004385">
    <property type="term" value="F:GMP kinase activity"/>
    <property type="evidence" value="ECO:0007669"/>
    <property type="project" value="UniProtKB-EC"/>
</dbReference>
<evidence type="ECO:0000256" key="11">
    <source>
        <dbReference type="ARBA" id="ARBA00023136"/>
    </source>
</evidence>
<protein>
    <recommendedName>
        <fullName evidence="3">guanylate kinase</fullName>
        <ecNumber evidence="3">2.7.4.8</ecNumber>
    </recommendedName>
</protein>
<keyword evidence="14" id="KW-0808">Transferase</keyword>
<sequence length="702" mass="79140">MVFVFLVCLLLVNGLLGVGLIFKQMFIEFSPFVSVRSSFAWTPAFVHCAAFSSPVCVPVTNRNWMNRSLVIVFSGPSGAGKSTLLNMLVNQFPGRFAFSVSHTTRTIRPGEVDGKDYHFIEKDKMLREIAAGKFLEHAEFAGNVYGTSRAAVQKVLDSGSVCILDVELEGVKSIHALKPPLNARYILVRPPSIEALEKRLRDRGTETEETLQKRLDRARKDIEFAESDVGRSLYNKDTILLKYFIRRKCLLLSVIALVLFFALTLWHLTTDATVWLPPSLSSKLVHGTPKSSVSNGPMYTSDIDWFNPGPQLADLLGNDTQTAVPISYAVHVFYYAWYNSPELGKPPTSKRHWVHWNHPRLPHWIGRIAQGFSTKPHEPPEDVASTFLPKLGLYASADEKVIQAHLRMLRFAGVGVLVLSWYPAGMADSAGEPVDQLVSVILNHAVKYGIKVALHIEPYKNRTALSVRNDLVYAYQKGYTSHPAFYKVNQAHSKDLPVFFVYDSYSVPSNQWSRVLTTAGDLTIRNKPEDAYMIGLLIDSHDCNQFQLAGFNGGYTYFVSQAATFASISHNWMLMVNECQRTGIHFYPTIGPGYDDSSVRPWNDRATVDREDGSHFQRLVSKLPLHRVNGVGITSFNEWHEGTQIEPAAVSVRSIYADYSPFSEEFYLRMVRKFVNRYAGFTKFPWAFFKTTQSELDAINQF</sequence>
<dbReference type="Gene3D" id="3.40.50.300">
    <property type="entry name" value="P-loop containing nucleotide triphosphate hydrolases"/>
    <property type="match status" value="1"/>
</dbReference>
<dbReference type="PANTHER" id="PTHR13572">
    <property type="entry name" value="ENDO-ALPHA-1,2-MANNOSIDASE"/>
    <property type="match status" value="1"/>
</dbReference>
<dbReference type="EMBL" id="JXXN02000244">
    <property type="protein sequence ID" value="THD28068.1"/>
    <property type="molecule type" value="Genomic_DNA"/>
</dbReference>
<evidence type="ECO:0000313" key="14">
    <source>
        <dbReference type="EMBL" id="THD28068.1"/>
    </source>
</evidence>
<dbReference type="InterPro" id="IPR026071">
    <property type="entry name" value="Glyco_Hydrolase_99"/>
</dbReference>
<keyword evidence="9 12" id="KW-1133">Transmembrane helix</keyword>
<keyword evidence="8" id="KW-0735">Signal-anchor</keyword>
<dbReference type="AlphaFoldDB" id="A0A4E0RXI3"/>
<keyword evidence="11 12" id="KW-0472">Membrane</keyword>
<evidence type="ECO:0000256" key="10">
    <source>
        <dbReference type="ARBA" id="ARBA00023034"/>
    </source>
</evidence>
<dbReference type="Proteomes" id="UP000230066">
    <property type="component" value="Unassembled WGS sequence"/>
</dbReference>
<evidence type="ECO:0000256" key="9">
    <source>
        <dbReference type="ARBA" id="ARBA00022989"/>
    </source>
</evidence>
<evidence type="ECO:0000256" key="3">
    <source>
        <dbReference type="ARBA" id="ARBA00012961"/>
    </source>
</evidence>
<evidence type="ECO:0000256" key="1">
    <source>
        <dbReference type="ARBA" id="ARBA00004323"/>
    </source>
</evidence>
<dbReference type="SMART" id="SM00072">
    <property type="entry name" value="GuKc"/>
    <property type="match status" value="1"/>
</dbReference>
<evidence type="ECO:0000313" key="15">
    <source>
        <dbReference type="Proteomes" id="UP000230066"/>
    </source>
</evidence>
<comment type="subcellular location">
    <subcellularLocation>
        <location evidence="1">Golgi apparatus membrane</location>
        <topology evidence="1">Single-pass type II membrane protein</topology>
    </subcellularLocation>
</comment>
<dbReference type="CDD" id="cd11574">
    <property type="entry name" value="GH99"/>
    <property type="match status" value="1"/>
</dbReference>
<dbReference type="SUPFAM" id="SSF52540">
    <property type="entry name" value="P-loop containing nucleoside triphosphate hydrolases"/>
    <property type="match status" value="1"/>
</dbReference>
<feature type="transmembrane region" description="Helical" evidence="12">
    <location>
        <begin position="41"/>
        <end position="59"/>
    </location>
</feature>
<evidence type="ECO:0000256" key="2">
    <source>
        <dbReference type="ARBA" id="ARBA00009559"/>
    </source>
</evidence>
<evidence type="ECO:0000259" key="13">
    <source>
        <dbReference type="PROSITE" id="PS50052"/>
    </source>
</evidence>
<organism evidence="14 15">
    <name type="scientific">Fasciola hepatica</name>
    <name type="common">Liver fluke</name>
    <dbReference type="NCBI Taxonomy" id="6192"/>
    <lineage>
        <taxon>Eukaryota</taxon>
        <taxon>Metazoa</taxon>
        <taxon>Spiralia</taxon>
        <taxon>Lophotrochozoa</taxon>
        <taxon>Platyhelminthes</taxon>
        <taxon>Trematoda</taxon>
        <taxon>Digenea</taxon>
        <taxon>Plagiorchiida</taxon>
        <taxon>Echinostomata</taxon>
        <taxon>Echinostomatoidea</taxon>
        <taxon>Fasciolidae</taxon>
        <taxon>Fasciola</taxon>
    </lineage>
</organism>
<dbReference type="CDD" id="cd00071">
    <property type="entry name" value="GMPK"/>
    <property type="match status" value="1"/>
</dbReference>
<accession>A0A4E0RXI3</accession>
<evidence type="ECO:0000256" key="5">
    <source>
        <dbReference type="ARBA" id="ARBA00022741"/>
    </source>
</evidence>
<proteinExistence type="inferred from homology"/>
<dbReference type="GO" id="GO:0000139">
    <property type="term" value="C:Golgi membrane"/>
    <property type="evidence" value="ECO:0007669"/>
    <property type="project" value="UniProtKB-SubCell"/>
</dbReference>
<feature type="domain" description="Guanylate kinase-like" evidence="13">
    <location>
        <begin position="68"/>
        <end position="252"/>
    </location>
</feature>
<dbReference type="InterPro" id="IPR027417">
    <property type="entry name" value="P-loop_NTPase"/>
</dbReference>
<evidence type="ECO:0000256" key="7">
    <source>
        <dbReference type="ARBA" id="ARBA00022840"/>
    </source>
</evidence>
<evidence type="ECO:0000256" key="12">
    <source>
        <dbReference type="SAM" id="Phobius"/>
    </source>
</evidence>
<keyword evidence="7" id="KW-0067">ATP-binding</keyword>
<keyword evidence="14" id="KW-0418">Kinase</keyword>
<dbReference type="Pfam" id="PF00625">
    <property type="entry name" value="Guanylate_kin"/>
    <property type="match status" value="1"/>
</dbReference>
<dbReference type="InterPro" id="IPR020590">
    <property type="entry name" value="Guanylate_kinase_CS"/>
</dbReference>
<dbReference type="Pfam" id="PF16317">
    <property type="entry name" value="Glyco_hydro_99"/>
    <property type="match status" value="1"/>
</dbReference>
<keyword evidence="10" id="KW-0333">Golgi apparatus</keyword>